<dbReference type="GO" id="GO:0004672">
    <property type="term" value="F:protein kinase activity"/>
    <property type="evidence" value="ECO:0007669"/>
    <property type="project" value="InterPro"/>
</dbReference>
<evidence type="ECO:0000259" key="1">
    <source>
        <dbReference type="PROSITE" id="PS50011"/>
    </source>
</evidence>
<dbReference type="EMBL" id="PVQB02001278">
    <property type="protein sequence ID" value="KAF4331965.1"/>
    <property type="molecule type" value="Genomic_DNA"/>
</dbReference>
<dbReference type="InterPro" id="IPR000719">
    <property type="entry name" value="Prot_kinase_dom"/>
</dbReference>
<dbReference type="SUPFAM" id="SSF56112">
    <property type="entry name" value="Protein kinase-like (PK-like)"/>
    <property type="match status" value="1"/>
</dbReference>
<keyword evidence="3" id="KW-1185">Reference proteome</keyword>
<proteinExistence type="predicted"/>
<feature type="domain" description="Protein kinase" evidence="1">
    <location>
        <begin position="141"/>
        <end position="476"/>
    </location>
</feature>
<dbReference type="Gene3D" id="1.10.510.10">
    <property type="entry name" value="Transferase(Phosphotransferase) domain 1"/>
    <property type="match status" value="1"/>
</dbReference>
<dbReference type="InterPro" id="IPR011009">
    <property type="entry name" value="Kinase-like_dom_sf"/>
</dbReference>
<organism evidence="2 3">
    <name type="scientific">Fusarium beomiforme</name>
    <dbReference type="NCBI Taxonomy" id="44412"/>
    <lineage>
        <taxon>Eukaryota</taxon>
        <taxon>Fungi</taxon>
        <taxon>Dikarya</taxon>
        <taxon>Ascomycota</taxon>
        <taxon>Pezizomycotina</taxon>
        <taxon>Sordariomycetes</taxon>
        <taxon>Hypocreomycetidae</taxon>
        <taxon>Hypocreales</taxon>
        <taxon>Nectriaceae</taxon>
        <taxon>Fusarium</taxon>
        <taxon>Fusarium burgessii species complex</taxon>
    </lineage>
</organism>
<dbReference type="OrthoDB" id="1911848at2759"/>
<dbReference type="PROSITE" id="PS50011">
    <property type="entry name" value="PROTEIN_KINASE_DOM"/>
    <property type="match status" value="1"/>
</dbReference>
<name>A0A9P5A431_9HYPO</name>
<evidence type="ECO:0000313" key="3">
    <source>
        <dbReference type="Proteomes" id="UP000730481"/>
    </source>
</evidence>
<evidence type="ECO:0000313" key="2">
    <source>
        <dbReference type="EMBL" id="KAF4331965.1"/>
    </source>
</evidence>
<gene>
    <name evidence="2" type="ORF">FBEOM_14250</name>
</gene>
<reference evidence="2" key="1">
    <citation type="journal article" date="2017" name="Mycologia">
        <title>Fusarium algeriense, sp. nov., a novel toxigenic crown rot pathogen of durum wheat from Algeria is nested in the Fusarium burgessii species complex.</title>
        <authorList>
            <person name="Laraba I."/>
            <person name="Keddad A."/>
            <person name="Boureghda H."/>
            <person name="Abdallah N."/>
            <person name="Vaughan M.M."/>
            <person name="Proctor R.H."/>
            <person name="Busman M."/>
            <person name="O'Donnell K."/>
        </authorList>
    </citation>
    <scope>NUCLEOTIDE SEQUENCE</scope>
    <source>
        <strain evidence="2">NRRL 25174</strain>
    </source>
</reference>
<accession>A0A9P5A431</accession>
<dbReference type="PANTHER" id="PTHR37542:SF3">
    <property type="entry name" value="PRION-INHIBITION AND PROPAGATION HELO DOMAIN-CONTAINING PROTEIN"/>
    <property type="match status" value="1"/>
</dbReference>
<comment type="caution">
    <text evidence="2">The sequence shown here is derived from an EMBL/GenBank/DDBJ whole genome shotgun (WGS) entry which is preliminary data.</text>
</comment>
<reference evidence="2" key="2">
    <citation type="submission" date="2020-02" db="EMBL/GenBank/DDBJ databases">
        <title>Identification and distribution of gene clusters putatively required for synthesis of sphingolipid metabolism inhibitors in phylogenetically diverse species of the filamentous fungus Fusarium.</title>
        <authorList>
            <person name="Kim H.-S."/>
            <person name="Busman M."/>
            <person name="Brown D.W."/>
            <person name="Divon H."/>
            <person name="Uhlig S."/>
            <person name="Proctor R.H."/>
        </authorList>
    </citation>
    <scope>NUCLEOTIDE SEQUENCE</scope>
    <source>
        <strain evidence="2">NRRL 25174</strain>
    </source>
</reference>
<dbReference type="PANTHER" id="PTHR37542">
    <property type="entry name" value="HELO DOMAIN-CONTAINING PROTEIN-RELATED"/>
    <property type="match status" value="1"/>
</dbReference>
<dbReference type="Proteomes" id="UP000730481">
    <property type="component" value="Unassembled WGS sequence"/>
</dbReference>
<dbReference type="GO" id="GO:0005524">
    <property type="term" value="F:ATP binding"/>
    <property type="evidence" value="ECO:0007669"/>
    <property type="project" value="InterPro"/>
</dbReference>
<protein>
    <recommendedName>
        <fullName evidence="1">Protein kinase domain-containing protein</fullName>
    </recommendedName>
</protein>
<sequence length="486" mass="54979">MDPLSTVGAAASIITILETTQSIFVQIIDLTRAVYQYSEKSEKVIRQCTFDTNTINAISDTIKRNPYLFQDETERSGLGQVLFRLQLDLLTIKARIESFRQPSLVRRLSFALQEQALSELDRDVFNWSQRLYIRFSFLLFRIQAELYGNGSGPSRLRRVPEILSQHLMRDIATKAKTLDHLSLRRDALSDQIALIGLPSLQMKASIASWTMSERAIIEFRPYATSADPRVVSELEQRVGQLAAVFQHAKPSLMYTLPCQGYYIDKPNSRFGLIYRSPPGSTDYIHLDTLIENKPQPTCSLSTRFEIARRLAVAVAFVHGVGWVHKAIQTRRVLLFTKTANDPNCIGEAYLTGFQDARGVDGISTGREADLSWRTKLYRHPDRHGYQNNAYFTTGHDIFALGVVLLELGLWRLLAADRYETLLGTAKPHEYKLFLITMAGMVDCQMGSLYQSVVKRCLQVDASVSEAYRVKLMGDILTDLEHLVGVV</sequence>
<dbReference type="AlphaFoldDB" id="A0A9P5A431"/>